<sequence>MKSTNFTRRTLVLATLATMAVGSTAFAEDLLVKIGFAGPLTGASGHQGVDQERGVRIALEEANAKQLKINGNTVKFQIQSEDDQGDPKVATGVAQRLVDSKVAAVIGHYGSGASIPASRIYGDAGIPQISASSSNPVLTSQGIKSVFRVIISDDQMGQYAGSYVVKSLKAKRIVLIDNRTAYGQGAADEIGKAIKKEGGNIVMREFTSDKVVDFTSLLTAVKAANADAIIFVGEDFQAAPMAKQIKALGLKAAFMPIGGLTNDTFIKMAGESGEGTLSWDYGLPIENMPKGKEFDQKMKSKFGTGVIQFAPLAYDATWAVINAMVKANSADPKKYLAAMKTNKFQGLSGPIEFTAKGDLKQAAATLYTLKGGQWKVLEVKYGQ</sequence>
<dbReference type="InterPro" id="IPR028082">
    <property type="entry name" value="Peripla_BP_I"/>
</dbReference>
<feature type="signal peptide" evidence="3">
    <location>
        <begin position="1"/>
        <end position="27"/>
    </location>
</feature>
<evidence type="ECO:0000256" key="2">
    <source>
        <dbReference type="ARBA" id="ARBA00022729"/>
    </source>
</evidence>
<dbReference type="PANTHER" id="PTHR47151:SF2">
    <property type="entry name" value="AMINO ACID BINDING PROTEIN"/>
    <property type="match status" value="1"/>
</dbReference>
<accession>A0ABS8D9Y7</accession>
<comment type="caution">
    <text evidence="5">The sequence shown here is derived from an EMBL/GenBank/DDBJ whole genome shotgun (WGS) entry which is preliminary data.</text>
</comment>
<reference evidence="5" key="1">
    <citation type="submission" date="2021-10" db="EMBL/GenBank/DDBJ databases">
        <title>The complete genome sequence of Leeia sp. TBRC 13508.</title>
        <authorList>
            <person name="Charoenyingcharoen P."/>
            <person name="Yukphan P."/>
        </authorList>
    </citation>
    <scope>NUCLEOTIDE SEQUENCE</scope>
    <source>
        <strain evidence="5">TBRC 13508</strain>
    </source>
</reference>
<dbReference type="Pfam" id="PF13458">
    <property type="entry name" value="Peripla_BP_6"/>
    <property type="match status" value="1"/>
</dbReference>
<proteinExistence type="inferred from homology"/>
<dbReference type="CDD" id="cd06342">
    <property type="entry name" value="PBP1_ABC_LIVBP-like"/>
    <property type="match status" value="1"/>
</dbReference>
<feature type="chain" id="PRO_5045994702" evidence="3">
    <location>
        <begin position="28"/>
        <end position="383"/>
    </location>
</feature>
<dbReference type="SUPFAM" id="SSF53822">
    <property type="entry name" value="Periplasmic binding protein-like I"/>
    <property type="match status" value="1"/>
</dbReference>
<gene>
    <name evidence="5" type="ORF">LIN78_15830</name>
</gene>
<name>A0ABS8D9Y7_9NEIS</name>
<dbReference type="Gene3D" id="3.40.50.2300">
    <property type="match status" value="2"/>
</dbReference>
<evidence type="ECO:0000259" key="4">
    <source>
        <dbReference type="Pfam" id="PF13458"/>
    </source>
</evidence>
<organism evidence="5 6">
    <name type="scientific">Leeia speluncae</name>
    <dbReference type="NCBI Taxonomy" id="2884804"/>
    <lineage>
        <taxon>Bacteria</taxon>
        <taxon>Pseudomonadati</taxon>
        <taxon>Pseudomonadota</taxon>
        <taxon>Betaproteobacteria</taxon>
        <taxon>Neisseriales</taxon>
        <taxon>Leeiaceae</taxon>
        <taxon>Leeia</taxon>
    </lineage>
</organism>
<evidence type="ECO:0000313" key="5">
    <source>
        <dbReference type="EMBL" id="MCB6185017.1"/>
    </source>
</evidence>
<keyword evidence="2 3" id="KW-0732">Signal</keyword>
<dbReference type="Proteomes" id="UP001165395">
    <property type="component" value="Unassembled WGS sequence"/>
</dbReference>
<evidence type="ECO:0000313" key="6">
    <source>
        <dbReference type="Proteomes" id="UP001165395"/>
    </source>
</evidence>
<dbReference type="RefSeq" id="WP_227181838.1">
    <property type="nucleotide sequence ID" value="NZ_JAJBZT010000011.1"/>
</dbReference>
<evidence type="ECO:0000256" key="3">
    <source>
        <dbReference type="SAM" id="SignalP"/>
    </source>
</evidence>
<dbReference type="PANTHER" id="PTHR47151">
    <property type="entry name" value="LEU/ILE/VAL-BINDING ABC TRANSPORTER SUBUNIT"/>
    <property type="match status" value="1"/>
</dbReference>
<dbReference type="InterPro" id="IPR028081">
    <property type="entry name" value="Leu-bd"/>
</dbReference>
<protein>
    <submittedName>
        <fullName evidence="5">Branched-chain amino acid ABC transporter substrate-binding protein</fullName>
    </submittedName>
</protein>
<dbReference type="EMBL" id="JAJBZT010000011">
    <property type="protein sequence ID" value="MCB6185017.1"/>
    <property type="molecule type" value="Genomic_DNA"/>
</dbReference>
<evidence type="ECO:0000256" key="1">
    <source>
        <dbReference type="ARBA" id="ARBA00010062"/>
    </source>
</evidence>
<comment type="similarity">
    <text evidence="1">Belongs to the leucine-binding protein family.</text>
</comment>
<feature type="domain" description="Leucine-binding protein" evidence="4">
    <location>
        <begin position="32"/>
        <end position="372"/>
    </location>
</feature>
<keyword evidence="6" id="KW-1185">Reference proteome</keyword>